<organism evidence="3 4">
    <name type="scientific">Candidatus Woesebacteria bacterium GW2011_GWD1_41_12</name>
    <dbReference type="NCBI Taxonomy" id="1618593"/>
    <lineage>
        <taxon>Bacteria</taxon>
        <taxon>Candidatus Woeseibacteriota</taxon>
    </lineage>
</organism>
<dbReference type="Proteomes" id="UP000034275">
    <property type="component" value="Unassembled WGS sequence"/>
</dbReference>
<sequence length="384" mass="43757">MKILKILSKLKMRGADDYKNHLYALILAGGGGTRLWPRSRQKTPKQFLKLFDNETLTQVAIRRFTEILPWENIFIVTVSSDYKKEILKEVPQMRPENIIVEPVRRETGPAHALGALYIESRDPDAVIMTESADRIVKPVSRYLETLLKAAKVAYQDHVLIAMGVEPRYPHTGLGHIKKGKKIRIKGSVDFYKLDGFVEKPPIELAKRYTESGKYLWNAGQYVWTAGDLLNSFKKHKPEIYKYLQEIKTHLGKPDEAKFLESEYKKMPAISVDYAISEREKNFYVVAGDFFWTDIGDWREVWANSKKDNKSNVIISGDEPGGEVMTFDTSDALVHSDGRMVALVGLDNVIVVDTKDALLVCSKSHAQSVKKVVEELKEKKRVDLL</sequence>
<dbReference type="AlphaFoldDB" id="A0A0G0WYR1"/>
<protein>
    <submittedName>
        <fullName evidence="3">Mannose-1-phosphate guanylyltransferase</fullName>
    </submittedName>
</protein>
<feature type="domain" description="Nucleotidyl transferase" evidence="1">
    <location>
        <begin position="24"/>
        <end position="308"/>
    </location>
</feature>
<dbReference type="InterPro" id="IPR029044">
    <property type="entry name" value="Nucleotide-diphossugar_trans"/>
</dbReference>
<dbReference type="CDD" id="cd02509">
    <property type="entry name" value="GDP-M1P_Guanylyltransferase"/>
    <property type="match status" value="1"/>
</dbReference>
<dbReference type="GO" id="GO:0009298">
    <property type="term" value="P:GDP-mannose biosynthetic process"/>
    <property type="evidence" value="ECO:0007669"/>
    <property type="project" value="TreeGrafter"/>
</dbReference>
<dbReference type="SUPFAM" id="SSF53448">
    <property type="entry name" value="Nucleotide-diphospho-sugar transferases"/>
    <property type="match status" value="1"/>
</dbReference>
<dbReference type="InterPro" id="IPR049577">
    <property type="entry name" value="GMPP_N"/>
</dbReference>
<dbReference type="PANTHER" id="PTHR46390:SF1">
    <property type="entry name" value="MANNOSE-1-PHOSPHATE GUANYLYLTRANSFERASE"/>
    <property type="match status" value="1"/>
</dbReference>
<gene>
    <name evidence="3" type="ORF">UU39_C0032G0002</name>
</gene>
<keyword evidence="3" id="KW-0548">Nucleotidyltransferase</keyword>
<evidence type="ECO:0000313" key="3">
    <source>
        <dbReference type="EMBL" id="KKR89550.1"/>
    </source>
</evidence>
<proteinExistence type="predicted"/>
<feature type="domain" description="MannoseP isomerase/GMP-like beta-helix" evidence="2">
    <location>
        <begin position="321"/>
        <end position="375"/>
    </location>
</feature>
<dbReference type="PATRIC" id="fig|1618593.3.peg.491"/>
<dbReference type="InterPro" id="IPR005835">
    <property type="entry name" value="NTP_transferase_dom"/>
</dbReference>
<dbReference type="SUPFAM" id="SSF159283">
    <property type="entry name" value="Guanosine diphospho-D-mannose pyrophosphorylase/mannose-6-phosphate isomerase linker domain"/>
    <property type="match status" value="1"/>
</dbReference>
<dbReference type="Gene3D" id="3.90.550.10">
    <property type="entry name" value="Spore Coat Polysaccharide Biosynthesis Protein SpsA, Chain A"/>
    <property type="match status" value="1"/>
</dbReference>
<evidence type="ECO:0000259" key="1">
    <source>
        <dbReference type="Pfam" id="PF00483"/>
    </source>
</evidence>
<comment type="caution">
    <text evidence="3">The sequence shown here is derived from an EMBL/GenBank/DDBJ whole genome shotgun (WGS) entry which is preliminary data.</text>
</comment>
<dbReference type="Pfam" id="PF22640">
    <property type="entry name" value="ManC_GMP_beta-helix"/>
    <property type="match status" value="1"/>
</dbReference>
<dbReference type="Pfam" id="PF00483">
    <property type="entry name" value="NTP_transferase"/>
    <property type="match status" value="1"/>
</dbReference>
<evidence type="ECO:0000259" key="2">
    <source>
        <dbReference type="Pfam" id="PF22640"/>
    </source>
</evidence>
<keyword evidence="3" id="KW-0808">Transferase</keyword>
<dbReference type="InterPro" id="IPR054566">
    <property type="entry name" value="ManC/GMP-like_b-helix"/>
</dbReference>
<reference evidence="3 4" key="1">
    <citation type="journal article" date="2015" name="Nature">
        <title>rRNA introns, odd ribosomes, and small enigmatic genomes across a large radiation of phyla.</title>
        <authorList>
            <person name="Brown C.T."/>
            <person name="Hug L.A."/>
            <person name="Thomas B.C."/>
            <person name="Sharon I."/>
            <person name="Castelle C.J."/>
            <person name="Singh A."/>
            <person name="Wilkins M.J."/>
            <person name="Williams K.H."/>
            <person name="Banfield J.F."/>
        </authorList>
    </citation>
    <scope>NUCLEOTIDE SEQUENCE [LARGE SCALE GENOMIC DNA]</scope>
</reference>
<evidence type="ECO:0000313" key="4">
    <source>
        <dbReference type="Proteomes" id="UP000034275"/>
    </source>
</evidence>
<dbReference type="GO" id="GO:0004475">
    <property type="term" value="F:mannose-1-phosphate guanylyltransferase (GTP) activity"/>
    <property type="evidence" value="ECO:0007669"/>
    <property type="project" value="InterPro"/>
</dbReference>
<dbReference type="PANTHER" id="PTHR46390">
    <property type="entry name" value="MANNOSE-1-PHOSPHATE GUANYLYLTRANSFERASE"/>
    <property type="match status" value="1"/>
</dbReference>
<dbReference type="InterPro" id="IPR051161">
    <property type="entry name" value="Mannose-6P_isomerase_type2"/>
</dbReference>
<name>A0A0G0WYR1_9BACT</name>
<dbReference type="EMBL" id="LCAL01000032">
    <property type="protein sequence ID" value="KKR89550.1"/>
    <property type="molecule type" value="Genomic_DNA"/>
</dbReference>
<accession>A0A0G0WYR1</accession>